<dbReference type="RefSeq" id="WP_161432228.1">
    <property type="nucleotide sequence ID" value="NZ_WUTT01000001.1"/>
</dbReference>
<organism evidence="1 2">
    <name type="scientific">Halomonas alimentaria</name>
    <dbReference type="NCBI Taxonomy" id="147248"/>
    <lineage>
        <taxon>Bacteria</taxon>
        <taxon>Pseudomonadati</taxon>
        <taxon>Pseudomonadota</taxon>
        <taxon>Gammaproteobacteria</taxon>
        <taxon>Oceanospirillales</taxon>
        <taxon>Halomonadaceae</taxon>
        <taxon>Halomonas</taxon>
    </lineage>
</organism>
<gene>
    <name evidence="1" type="ORF">GRB96_11265</name>
</gene>
<proteinExistence type="predicted"/>
<dbReference type="EMBL" id="WUTT01000001">
    <property type="protein sequence ID" value="NAW34993.1"/>
    <property type="molecule type" value="Genomic_DNA"/>
</dbReference>
<comment type="caution">
    <text evidence="1">The sequence shown here is derived from an EMBL/GenBank/DDBJ whole genome shotgun (WGS) entry which is preliminary data.</text>
</comment>
<dbReference type="AlphaFoldDB" id="A0A7X4W5Y5"/>
<evidence type="ECO:0000313" key="2">
    <source>
        <dbReference type="Proteomes" id="UP000487929"/>
    </source>
</evidence>
<evidence type="ECO:0000313" key="1">
    <source>
        <dbReference type="EMBL" id="NAW34993.1"/>
    </source>
</evidence>
<accession>A0A7X4W5Y5</accession>
<dbReference type="Proteomes" id="UP000487929">
    <property type="component" value="Unassembled WGS sequence"/>
</dbReference>
<keyword evidence="2" id="KW-1185">Reference proteome</keyword>
<protein>
    <submittedName>
        <fullName evidence="1">Uncharacterized protein</fullName>
    </submittedName>
</protein>
<name>A0A7X4W5Y5_9GAMM</name>
<dbReference type="OrthoDB" id="6160356at2"/>
<sequence length="187" mass="20864">MSRNTLTIRTLPSDKLWTTRLDQLLNLAQRDDGAADVLVDRLLDLELERRMELLHDRVGDYGITSSELVGMPTGGSSRPAEIQYRAGSGMSEWHHKAKHLVAQLPQRRQIAVLFQAAKCSPRKTSRAALWQASYAQVVDDLPTYLLDLGFAPGIAETRPYRNGQALKDAARAGKAWLKEQIVGVEDE</sequence>
<reference evidence="1 2" key="1">
    <citation type="submission" date="2019-12" db="EMBL/GenBank/DDBJ databases">
        <title>Draft genome sequencing of Halomonas alimentaria DSM 15356.</title>
        <authorList>
            <person name="Pandiyan K."/>
            <person name="Kushwaha P."/>
            <person name="Gowdham M."/>
            <person name="Chakdar H."/>
            <person name="Singh A."/>
            <person name="Kumar M."/>
            <person name="Saxena A.K."/>
        </authorList>
    </citation>
    <scope>NUCLEOTIDE SEQUENCE [LARGE SCALE GENOMIC DNA]</scope>
    <source>
        <strain evidence="1 2">DSM 15356</strain>
    </source>
</reference>